<accession>A0AAV7RH23</accession>
<gene>
    <name evidence="1" type="ORF">NDU88_002950</name>
</gene>
<organism evidence="1 2">
    <name type="scientific">Pleurodeles waltl</name>
    <name type="common">Iberian ribbed newt</name>
    <dbReference type="NCBI Taxonomy" id="8319"/>
    <lineage>
        <taxon>Eukaryota</taxon>
        <taxon>Metazoa</taxon>
        <taxon>Chordata</taxon>
        <taxon>Craniata</taxon>
        <taxon>Vertebrata</taxon>
        <taxon>Euteleostomi</taxon>
        <taxon>Amphibia</taxon>
        <taxon>Batrachia</taxon>
        <taxon>Caudata</taxon>
        <taxon>Salamandroidea</taxon>
        <taxon>Salamandridae</taxon>
        <taxon>Pleurodelinae</taxon>
        <taxon>Pleurodeles</taxon>
    </lineage>
</organism>
<comment type="caution">
    <text evidence="1">The sequence shown here is derived from an EMBL/GenBank/DDBJ whole genome shotgun (WGS) entry which is preliminary data.</text>
</comment>
<dbReference type="AlphaFoldDB" id="A0AAV7RH23"/>
<proteinExistence type="predicted"/>
<evidence type="ECO:0000313" key="1">
    <source>
        <dbReference type="EMBL" id="KAJ1150153.1"/>
    </source>
</evidence>
<protein>
    <submittedName>
        <fullName evidence="1">Uncharacterized protein</fullName>
    </submittedName>
</protein>
<keyword evidence="2" id="KW-1185">Reference proteome</keyword>
<name>A0AAV7RH23_PLEWA</name>
<evidence type="ECO:0000313" key="2">
    <source>
        <dbReference type="Proteomes" id="UP001066276"/>
    </source>
</evidence>
<dbReference type="Proteomes" id="UP001066276">
    <property type="component" value="Chromosome 5"/>
</dbReference>
<reference evidence="1" key="1">
    <citation type="journal article" date="2022" name="bioRxiv">
        <title>Sequencing and chromosome-scale assembly of the giantPleurodeles waltlgenome.</title>
        <authorList>
            <person name="Brown T."/>
            <person name="Elewa A."/>
            <person name="Iarovenko S."/>
            <person name="Subramanian E."/>
            <person name="Araus A.J."/>
            <person name="Petzold A."/>
            <person name="Susuki M."/>
            <person name="Suzuki K.-i.T."/>
            <person name="Hayashi T."/>
            <person name="Toyoda A."/>
            <person name="Oliveira C."/>
            <person name="Osipova E."/>
            <person name="Leigh N.D."/>
            <person name="Simon A."/>
            <person name="Yun M.H."/>
        </authorList>
    </citation>
    <scope>NUCLEOTIDE SEQUENCE</scope>
    <source>
        <strain evidence="1">20211129_DDA</strain>
        <tissue evidence="1">Liver</tissue>
    </source>
</reference>
<dbReference type="EMBL" id="JANPWB010000009">
    <property type="protein sequence ID" value="KAJ1150153.1"/>
    <property type="molecule type" value="Genomic_DNA"/>
</dbReference>
<sequence>MKPSTGDCVARPCTIVEEAVDGSLRGLMLCCIGTENKIRRDGLMLALSCGVTKEDDSTWNACAVICWHKEKMCLSWKVP</sequence>